<dbReference type="AlphaFoldDB" id="A0A811SHE9"/>
<reference evidence="2" key="1">
    <citation type="submission" date="2020-10" db="EMBL/GenBank/DDBJ databases">
        <authorList>
            <person name="Han B."/>
            <person name="Lu T."/>
            <person name="Zhao Q."/>
            <person name="Huang X."/>
            <person name="Zhao Y."/>
        </authorList>
    </citation>
    <scope>NUCLEOTIDE SEQUENCE</scope>
</reference>
<protein>
    <submittedName>
        <fullName evidence="2">Uncharacterized protein</fullName>
    </submittedName>
</protein>
<name>A0A811SHE9_9POAL</name>
<dbReference type="EMBL" id="CAJGYO010000019">
    <property type="protein sequence ID" value="CAD6340275.1"/>
    <property type="molecule type" value="Genomic_DNA"/>
</dbReference>
<comment type="caution">
    <text evidence="2">The sequence shown here is derived from an EMBL/GenBank/DDBJ whole genome shotgun (WGS) entry which is preliminary data.</text>
</comment>
<dbReference type="Proteomes" id="UP000604825">
    <property type="component" value="Unassembled WGS sequence"/>
</dbReference>
<keyword evidence="3" id="KW-1185">Reference proteome</keyword>
<feature type="region of interest" description="Disordered" evidence="1">
    <location>
        <begin position="1"/>
        <end position="21"/>
    </location>
</feature>
<evidence type="ECO:0000313" key="3">
    <source>
        <dbReference type="Proteomes" id="UP000604825"/>
    </source>
</evidence>
<organism evidence="2 3">
    <name type="scientific">Miscanthus lutarioriparius</name>
    <dbReference type="NCBI Taxonomy" id="422564"/>
    <lineage>
        <taxon>Eukaryota</taxon>
        <taxon>Viridiplantae</taxon>
        <taxon>Streptophyta</taxon>
        <taxon>Embryophyta</taxon>
        <taxon>Tracheophyta</taxon>
        <taxon>Spermatophyta</taxon>
        <taxon>Magnoliopsida</taxon>
        <taxon>Liliopsida</taxon>
        <taxon>Poales</taxon>
        <taxon>Poaceae</taxon>
        <taxon>PACMAD clade</taxon>
        <taxon>Panicoideae</taxon>
        <taxon>Andropogonodae</taxon>
        <taxon>Andropogoneae</taxon>
        <taxon>Saccharinae</taxon>
        <taxon>Miscanthus</taxon>
    </lineage>
</organism>
<evidence type="ECO:0000313" key="2">
    <source>
        <dbReference type="EMBL" id="CAD6340275.1"/>
    </source>
</evidence>
<accession>A0A811SHE9</accession>
<evidence type="ECO:0000256" key="1">
    <source>
        <dbReference type="SAM" id="MobiDB-lite"/>
    </source>
</evidence>
<gene>
    <name evidence="2" type="ORF">NCGR_LOCUS64373</name>
</gene>
<sequence>MPALSPLVADNGEHTGTGGSRRCPAVVFTIVGPGSLQTGAGSPRPPAWRMRAAPPPVRLARDPAPAVRPTAMAAPARAWHVLRRRA</sequence>
<proteinExistence type="predicted"/>